<dbReference type="Pfam" id="PF11856">
    <property type="entry name" value="DUF3376"/>
    <property type="match status" value="1"/>
</dbReference>
<comment type="caution">
    <text evidence="2">Lacks conserved residue(s) required for the propagation of feature annotation.</text>
</comment>
<dbReference type="GO" id="GO:0016042">
    <property type="term" value="P:lipid catabolic process"/>
    <property type="evidence" value="ECO:0007669"/>
    <property type="project" value="UniProtKB-UniRule"/>
</dbReference>
<keyword evidence="1 2" id="KW-0443">Lipid metabolism</keyword>
<evidence type="ECO:0000256" key="2">
    <source>
        <dbReference type="PROSITE-ProRule" id="PRU01161"/>
    </source>
</evidence>
<feature type="active site" description="Nucleophile" evidence="2">
    <location>
        <position position="105"/>
    </location>
</feature>
<dbReference type="RefSeq" id="WP_059037041.1">
    <property type="nucleotide sequence ID" value="NZ_JAADZU010000112.1"/>
</dbReference>
<feature type="short sequence motif" description="GXSXG" evidence="2">
    <location>
        <begin position="103"/>
        <end position="107"/>
    </location>
</feature>
<dbReference type="Gene3D" id="3.40.1090.10">
    <property type="entry name" value="Cytosolic phospholipase A2 catalytic domain"/>
    <property type="match status" value="1"/>
</dbReference>
<keyword evidence="5" id="KW-1185">Reference proteome</keyword>
<dbReference type="InterPro" id="IPR016035">
    <property type="entry name" value="Acyl_Trfase/lysoPLipase"/>
</dbReference>
<dbReference type="NCBIfam" id="TIGR03607">
    <property type="entry name" value="patatin-like protein"/>
    <property type="match status" value="1"/>
</dbReference>
<dbReference type="GO" id="GO:0016787">
    <property type="term" value="F:hydrolase activity"/>
    <property type="evidence" value="ECO:0007669"/>
    <property type="project" value="UniProtKB-UniRule"/>
</dbReference>
<dbReference type="AlphaFoldDB" id="A0A7K3LVM1"/>
<feature type="short sequence motif" description="DGA/G" evidence="2">
    <location>
        <begin position="349"/>
        <end position="351"/>
    </location>
</feature>
<dbReference type="InterPro" id="IPR019894">
    <property type="entry name" value="Patatin-related_protein"/>
</dbReference>
<keyword evidence="2" id="KW-0442">Lipid degradation</keyword>
<dbReference type="Proteomes" id="UP000466307">
    <property type="component" value="Unassembled WGS sequence"/>
</dbReference>
<dbReference type="SUPFAM" id="SSF52151">
    <property type="entry name" value="FabD/lysophospholipase-like"/>
    <property type="match status" value="1"/>
</dbReference>
<feature type="active site" description="Proton acceptor" evidence="2">
    <location>
        <position position="349"/>
    </location>
</feature>
<evidence type="ECO:0000313" key="4">
    <source>
        <dbReference type="EMBL" id="NDK92302.1"/>
    </source>
</evidence>
<accession>A0A7K3LVM1</accession>
<dbReference type="PROSITE" id="PS51635">
    <property type="entry name" value="PNPLA"/>
    <property type="match status" value="1"/>
</dbReference>
<reference evidence="4 5" key="1">
    <citation type="submission" date="2020-01" db="EMBL/GenBank/DDBJ databases">
        <title>Investigation of new actinobacteria for the biodesulphurisation of diesel fuel.</title>
        <authorList>
            <person name="Athi Narayanan S.M."/>
        </authorList>
    </citation>
    <scope>NUCLEOTIDE SEQUENCE [LARGE SCALE GENOMIC DNA]</scope>
    <source>
        <strain evidence="4 5">213E</strain>
    </source>
</reference>
<dbReference type="InterPro" id="IPR024282">
    <property type="entry name" value="DUF3376"/>
</dbReference>
<keyword evidence="2" id="KW-0378">Hydrolase</keyword>
<dbReference type="EMBL" id="JAADZU010000112">
    <property type="protein sequence ID" value="NDK92302.1"/>
    <property type="molecule type" value="Genomic_DNA"/>
</dbReference>
<dbReference type="Pfam" id="PF01734">
    <property type="entry name" value="Patatin"/>
    <property type="match status" value="1"/>
</dbReference>
<evidence type="ECO:0000313" key="5">
    <source>
        <dbReference type="Proteomes" id="UP000466307"/>
    </source>
</evidence>
<gene>
    <name evidence="4" type="ORF">GYA93_22475</name>
</gene>
<name>A0A7K3LVM1_9ACTN</name>
<evidence type="ECO:0000256" key="1">
    <source>
        <dbReference type="ARBA" id="ARBA00023098"/>
    </source>
</evidence>
<comment type="caution">
    <text evidence="4">The sequence shown here is derived from an EMBL/GenBank/DDBJ whole genome shotgun (WGS) entry which is preliminary data.</text>
</comment>
<dbReference type="InterPro" id="IPR002641">
    <property type="entry name" value="PNPLA_dom"/>
</dbReference>
<protein>
    <submittedName>
        <fullName evidence="4">Patatin-like protein</fullName>
    </submittedName>
</protein>
<sequence>MPESASHPDPETVELRLALVCYGGVSLAVYMHGVTKELHKLVVASRALDAARVAGATANPFRSATDPTQILDGFDSEALYFDALRRLEDAGRPLSVAIDIIGGTSAGGINGVVLAKALAINASQDALRSLWINEGDLRKLLRGPQFAGLAVQAATAAVWAVANAWRPTSLLRSDVMSQNLVHALATMDSSTRPNAVVQSSSLIPRLRRLQLFVTTTDQSGFDVVVPSGAGGIGQRDRAYAQVMEFRSSNPDPRVQPSGFGSDDTPALAFAARATSAFPAAFAPVTRSGFLQEVKNAISLDPKRFGEMFLFRYHSTDTDTDTSSQQKRPWWARLLPRGSTVEDSERHFIDGGLLDNAPFDLVVDAIAREPAQHEVIRRLVYIEPDPGKSLTAAVEEYQRRSHSFADDLMAIKAPLTSHSYLGDLLHLRDMNGRIAEIGRIAELQRAEVEAVISQRVRDAAQQVVEADAASSPGVEATPPASFLEQLLTLASAQQVSDSFYQDAETDLSETWRTYQRMKALAIADRVADAIIDVEQLPPESLTASAIRDALSSHMRATAEWRDGGQGLAERFLKPADTPYRVRRYMFIIDGINKLYGDGGPDRAAVDKLKAAVWDELTKLHDAPEKIVTTIGTRGITNAAVAYAETPRPVGTDELPAEFTALLDDLFTRYAALVDVRIGNDNDTIWSTFQKTALSAVSAGSHDAAGTLRLGDGWTDEHFRLLASRYLGFPKWDGALFPITALSRIPQLTPIPVSQFSPRQAATLSGHPTARPELYGAKLAHFAAFLEPGYRESDYLNGRLDGADLIIRLLAETTGDDALVAQLARPVLDTIYRAEIGGLTHIPAESRQWLQGFFGD</sequence>
<evidence type="ECO:0000259" key="3">
    <source>
        <dbReference type="PROSITE" id="PS51635"/>
    </source>
</evidence>
<feature type="domain" description="PNPLA" evidence="3">
    <location>
        <begin position="19"/>
        <end position="362"/>
    </location>
</feature>
<proteinExistence type="predicted"/>
<organism evidence="4 5">
    <name type="scientific">Gordonia desulfuricans</name>
    <dbReference type="NCBI Taxonomy" id="89051"/>
    <lineage>
        <taxon>Bacteria</taxon>
        <taxon>Bacillati</taxon>
        <taxon>Actinomycetota</taxon>
        <taxon>Actinomycetes</taxon>
        <taxon>Mycobacteriales</taxon>
        <taxon>Gordoniaceae</taxon>
        <taxon>Gordonia</taxon>
    </lineage>
</organism>